<evidence type="ECO:0008006" key="4">
    <source>
        <dbReference type="Google" id="ProtNLM"/>
    </source>
</evidence>
<organism evidence="2 3">
    <name type="scientific">Mucilaginibacter sabulilitoris</name>
    <dbReference type="NCBI Taxonomy" id="1173583"/>
    <lineage>
        <taxon>Bacteria</taxon>
        <taxon>Pseudomonadati</taxon>
        <taxon>Bacteroidota</taxon>
        <taxon>Sphingobacteriia</taxon>
        <taxon>Sphingobacteriales</taxon>
        <taxon>Sphingobacteriaceae</taxon>
        <taxon>Mucilaginibacter</taxon>
    </lineage>
</organism>
<reference evidence="2 3" key="1">
    <citation type="submission" date="2023-11" db="EMBL/GenBank/DDBJ databases">
        <title>Analysis of the Genomes of Mucilaginibacter gossypii cycad 4 and M. sabulilitoris SNA2: microbes with the potential for plant growth promotion.</title>
        <authorList>
            <person name="Hirsch A.M."/>
            <person name="Humm E."/>
            <person name="Rubbi M."/>
            <person name="Del Vecchio G."/>
            <person name="Ha S.M."/>
            <person name="Pellegrini M."/>
            <person name="Gunsalus R.P."/>
        </authorList>
    </citation>
    <scope>NUCLEOTIDE SEQUENCE [LARGE SCALE GENOMIC DNA]</scope>
    <source>
        <strain evidence="2 3">SNA2</strain>
    </source>
</reference>
<evidence type="ECO:0000313" key="2">
    <source>
        <dbReference type="EMBL" id="WPU95241.1"/>
    </source>
</evidence>
<keyword evidence="3" id="KW-1185">Reference proteome</keyword>
<evidence type="ECO:0000313" key="3">
    <source>
        <dbReference type="Proteomes" id="UP001324380"/>
    </source>
</evidence>
<feature type="chain" id="PRO_5046606062" description="Pectate lyase superfamily protein domain-containing protein" evidence="1">
    <location>
        <begin position="21"/>
        <end position="95"/>
    </location>
</feature>
<keyword evidence="1" id="KW-0732">Signal</keyword>
<dbReference type="InterPro" id="IPR011050">
    <property type="entry name" value="Pectin_lyase_fold/virulence"/>
</dbReference>
<sequence>MHFKKLNLLVILLFCLGLEANGQKSTNVYSCRHLPSAELPSFKTDTINIEKFGAKANGFTLNTQNINAAINTYSETGGGVVLIPPGFWFTGPIVS</sequence>
<dbReference type="EMBL" id="CP139558">
    <property type="protein sequence ID" value="WPU95241.1"/>
    <property type="molecule type" value="Genomic_DNA"/>
</dbReference>
<name>A0ABZ0TR53_9SPHI</name>
<evidence type="ECO:0000256" key="1">
    <source>
        <dbReference type="SAM" id="SignalP"/>
    </source>
</evidence>
<dbReference type="Gene3D" id="2.160.20.10">
    <property type="entry name" value="Single-stranded right-handed beta-helix, Pectin lyase-like"/>
    <property type="match status" value="1"/>
</dbReference>
<feature type="signal peptide" evidence="1">
    <location>
        <begin position="1"/>
        <end position="20"/>
    </location>
</feature>
<dbReference type="RefSeq" id="WP_321564353.1">
    <property type="nucleotide sequence ID" value="NZ_CP139558.1"/>
</dbReference>
<dbReference type="InterPro" id="IPR012334">
    <property type="entry name" value="Pectin_lyas_fold"/>
</dbReference>
<dbReference type="Proteomes" id="UP001324380">
    <property type="component" value="Chromosome"/>
</dbReference>
<dbReference type="SUPFAM" id="SSF51126">
    <property type="entry name" value="Pectin lyase-like"/>
    <property type="match status" value="1"/>
</dbReference>
<gene>
    <name evidence="2" type="ORF">SNE25_06860</name>
</gene>
<proteinExistence type="predicted"/>
<accession>A0ABZ0TR53</accession>
<protein>
    <recommendedName>
        <fullName evidence="4">Pectate lyase superfamily protein domain-containing protein</fullName>
    </recommendedName>
</protein>